<feature type="region of interest" description="Disordered" evidence="1">
    <location>
        <begin position="1"/>
        <end position="41"/>
    </location>
</feature>
<sequence length="233" mass="25411">MAFPRNASPREPAFPKLRQPGQNRLDSERLKPPGFSRKKHEPATVPVRAFFRFLSEDVPFRGRFSGIFPCLTGQKAFSGTRADIKACRARHRKTACIPMKTATKEGSPQSSGKEALFCRIRFLAGTVSRFPPVPGLPHARRAAGQDRAGHFPLPGKRAACAIACPSGAIRRRKPAGSFLSRLPSGLHSDTDLRYKHGFLHPAGAANGKSTVPESGVNSPFRPGKRVSRKRAPV</sequence>
<comment type="caution">
    <text evidence="2">The sequence shown here is derived from an EMBL/GenBank/DDBJ whole genome shotgun (WGS) entry which is preliminary data.</text>
</comment>
<proteinExistence type="predicted"/>
<feature type="region of interest" description="Disordered" evidence="1">
    <location>
        <begin position="203"/>
        <end position="233"/>
    </location>
</feature>
<evidence type="ECO:0000256" key="1">
    <source>
        <dbReference type="SAM" id="MobiDB-lite"/>
    </source>
</evidence>
<dbReference type="EMBL" id="ACDP02000021">
    <property type="protein sequence ID" value="EEO27740.1"/>
    <property type="molecule type" value="Genomic_DNA"/>
</dbReference>
<dbReference type="Proteomes" id="UP000003973">
    <property type="component" value="Unassembled WGS sequence"/>
</dbReference>
<accession>C3X3F4</accession>
<keyword evidence="3" id="KW-1185">Reference proteome</keyword>
<evidence type="ECO:0000313" key="3">
    <source>
        <dbReference type="Proteomes" id="UP000003973"/>
    </source>
</evidence>
<evidence type="ECO:0000313" key="2">
    <source>
        <dbReference type="EMBL" id="EEO27740.1"/>
    </source>
</evidence>
<dbReference type="HOGENOM" id="CLU_1188998_0_0_4"/>
<reference evidence="2" key="1">
    <citation type="submission" date="2011-10" db="EMBL/GenBank/DDBJ databases">
        <title>The Genome Sequence of Oxalobacter formigenes HOxBLS.</title>
        <authorList>
            <consortium name="The Broad Institute Genome Sequencing Platform"/>
            <person name="Earl A."/>
            <person name="Ward D."/>
            <person name="Feldgarden M."/>
            <person name="Gevers D."/>
            <person name="Allison M.J."/>
            <person name="Humphrey S."/>
            <person name="Young S.K."/>
            <person name="Zeng Q."/>
            <person name="Gargeya S."/>
            <person name="Fitzgerald M."/>
            <person name="Haas B."/>
            <person name="Abouelleil A."/>
            <person name="Alvarado L."/>
            <person name="Arachchi H.M."/>
            <person name="Berlin A."/>
            <person name="Brown A."/>
            <person name="Chapman S.B."/>
            <person name="Chen Z."/>
            <person name="Dunbar C."/>
            <person name="Freedman E."/>
            <person name="Gearin G."/>
            <person name="Goldberg J."/>
            <person name="Griggs A."/>
            <person name="Gujja S."/>
            <person name="Heiman D."/>
            <person name="Howarth C."/>
            <person name="Larson L."/>
            <person name="Lui A."/>
            <person name="MacDonald P.J.P."/>
            <person name="Montmayeur A."/>
            <person name="Murphy C."/>
            <person name="Neiman D."/>
            <person name="Pearson M."/>
            <person name="Priest M."/>
            <person name="Roberts A."/>
            <person name="Saif S."/>
            <person name="Shea T."/>
            <person name="Shenoy N."/>
            <person name="Sisk P."/>
            <person name="Stolte C."/>
            <person name="Sykes S."/>
            <person name="Wortman J."/>
            <person name="Nusbaum C."/>
            <person name="Birren B."/>
        </authorList>
    </citation>
    <scope>NUCLEOTIDE SEQUENCE [LARGE SCALE GENOMIC DNA]</scope>
    <source>
        <strain evidence="2">HOxBLS</strain>
    </source>
</reference>
<name>C3X3F4_9BURK</name>
<feature type="compositionally biased region" description="Basic residues" evidence="1">
    <location>
        <begin position="222"/>
        <end position="233"/>
    </location>
</feature>
<feature type="compositionally biased region" description="Polar residues" evidence="1">
    <location>
        <begin position="207"/>
        <end position="217"/>
    </location>
</feature>
<gene>
    <name evidence="2" type="ORF">OFAG_00893</name>
</gene>
<dbReference type="AlphaFoldDB" id="C3X3F4"/>
<organism evidence="2 3">
    <name type="scientific">Oxalobacter paraformigenes</name>
    <dbReference type="NCBI Taxonomy" id="556268"/>
    <lineage>
        <taxon>Bacteria</taxon>
        <taxon>Pseudomonadati</taxon>
        <taxon>Pseudomonadota</taxon>
        <taxon>Betaproteobacteria</taxon>
        <taxon>Burkholderiales</taxon>
        <taxon>Oxalobacteraceae</taxon>
        <taxon>Oxalobacter</taxon>
    </lineage>
</organism>
<protein>
    <submittedName>
        <fullName evidence="2">Uncharacterized protein</fullName>
    </submittedName>
</protein>